<dbReference type="Proteomes" id="UP000582016">
    <property type="component" value="Unassembled WGS sequence"/>
</dbReference>
<evidence type="ECO:0000313" key="2">
    <source>
        <dbReference type="Proteomes" id="UP000582016"/>
    </source>
</evidence>
<accession>A0A8H5I6S5</accession>
<organism evidence="1 2">
    <name type="scientific">Fusarium phyllophilum</name>
    <dbReference type="NCBI Taxonomy" id="47803"/>
    <lineage>
        <taxon>Eukaryota</taxon>
        <taxon>Fungi</taxon>
        <taxon>Dikarya</taxon>
        <taxon>Ascomycota</taxon>
        <taxon>Pezizomycotina</taxon>
        <taxon>Sordariomycetes</taxon>
        <taxon>Hypocreomycetidae</taxon>
        <taxon>Hypocreales</taxon>
        <taxon>Nectriaceae</taxon>
        <taxon>Fusarium</taxon>
        <taxon>Fusarium fujikuroi species complex</taxon>
    </lineage>
</organism>
<dbReference type="EMBL" id="JAAOAQ010001513">
    <property type="protein sequence ID" value="KAF5528796.1"/>
    <property type="molecule type" value="Genomic_DNA"/>
</dbReference>
<evidence type="ECO:0000313" key="1">
    <source>
        <dbReference type="EMBL" id="KAF5528796.1"/>
    </source>
</evidence>
<comment type="caution">
    <text evidence="1">The sequence shown here is derived from an EMBL/GenBank/DDBJ whole genome shotgun (WGS) entry which is preliminary data.</text>
</comment>
<name>A0A8H5I6S5_9HYPO</name>
<protein>
    <submittedName>
        <fullName evidence="1">Uncharacterized protein</fullName>
    </submittedName>
</protein>
<proteinExistence type="predicted"/>
<feature type="non-terminal residue" evidence="1">
    <location>
        <position position="1"/>
    </location>
</feature>
<gene>
    <name evidence="1" type="ORF">FPHYL_14339</name>
</gene>
<dbReference type="AlphaFoldDB" id="A0A8H5I6S5"/>
<reference evidence="1 2" key="1">
    <citation type="submission" date="2020-05" db="EMBL/GenBank/DDBJ databases">
        <title>Identification and distribution of gene clusters putatively required for synthesis of sphingolipid metabolism inhibitors in phylogenetically diverse species of the filamentous fungus Fusarium.</title>
        <authorList>
            <person name="Kim H.-S."/>
            <person name="Busman M."/>
            <person name="Brown D.W."/>
            <person name="Divon H."/>
            <person name="Uhlig S."/>
            <person name="Proctor R.H."/>
        </authorList>
    </citation>
    <scope>NUCLEOTIDE SEQUENCE [LARGE SCALE GENOMIC DNA]</scope>
    <source>
        <strain evidence="1 2">NRRL 13617</strain>
    </source>
</reference>
<keyword evidence="2" id="KW-1185">Reference proteome</keyword>
<sequence>MDDAEAFDHIQNLGSDAPDLNLFVQRLITAQLDDPSLVLSHRNLLLEYGDCISPAEQGLLLLHALGGNDIPLDLLKCAKIPMRRWTNEGEIQSITASDFGFNTEIIGLLSSDERLAELGQRPEVTQQALEDGTIIWSLSPEAQKELSHRLTPQTTEDWATTALKLLCFACPPCYEGKANWALPLKKAIWNLLDKATNQKRLPSSLRACVIEALLFFCERDLFSIRYAAVERAKSLLRKNMSFYYQASVTLFDSIISRIDGNFQRSEALIVDFLAADHEGNTRSDNALRGRLHISNIENKIHR</sequence>
<dbReference type="OrthoDB" id="3946009at2759"/>